<evidence type="ECO:0000313" key="14">
    <source>
        <dbReference type="EMBL" id="KAF7325319.1"/>
    </source>
</evidence>
<dbReference type="GO" id="GO:0016020">
    <property type="term" value="C:membrane"/>
    <property type="evidence" value="ECO:0007669"/>
    <property type="project" value="UniProtKB-SubCell"/>
</dbReference>
<keyword evidence="10" id="KW-0408">Iron</keyword>
<keyword evidence="7" id="KW-0479">Metal-binding</keyword>
<evidence type="ECO:0000256" key="4">
    <source>
        <dbReference type="ARBA" id="ARBA00010617"/>
    </source>
</evidence>
<dbReference type="InterPro" id="IPR050121">
    <property type="entry name" value="Cytochrome_P450_monoxygenase"/>
</dbReference>
<feature type="compositionally biased region" description="Basic and acidic residues" evidence="13">
    <location>
        <begin position="135"/>
        <end position="145"/>
    </location>
</feature>
<feature type="region of interest" description="Disordered" evidence="13">
    <location>
        <begin position="131"/>
        <end position="160"/>
    </location>
</feature>
<evidence type="ECO:0000256" key="6">
    <source>
        <dbReference type="ARBA" id="ARBA00022692"/>
    </source>
</evidence>
<dbReference type="Pfam" id="PF00067">
    <property type="entry name" value="p450"/>
    <property type="match status" value="1"/>
</dbReference>
<evidence type="ECO:0000256" key="2">
    <source>
        <dbReference type="ARBA" id="ARBA00004370"/>
    </source>
</evidence>
<comment type="subcellular location">
    <subcellularLocation>
        <location evidence="2">Membrane</location>
    </subcellularLocation>
</comment>
<evidence type="ECO:0000313" key="15">
    <source>
        <dbReference type="Proteomes" id="UP000620124"/>
    </source>
</evidence>
<accession>A0A8H6WNQ3</accession>
<dbReference type="InterPro" id="IPR036396">
    <property type="entry name" value="Cyt_P450_sf"/>
</dbReference>
<dbReference type="GO" id="GO:0004497">
    <property type="term" value="F:monooxygenase activity"/>
    <property type="evidence" value="ECO:0007669"/>
    <property type="project" value="UniProtKB-KW"/>
</dbReference>
<keyword evidence="5" id="KW-0349">Heme</keyword>
<protein>
    <submittedName>
        <fullName evidence="14">Cytochrome P450</fullName>
    </submittedName>
</protein>
<comment type="cofactor">
    <cofactor evidence="1">
        <name>heme</name>
        <dbReference type="ChEBI" id="CHEBI:30413"/>
    </cofactor>
</comment>
<evidence type="ECO:0000256" key="10">
    <source>
        <dbReference type="ARBA" id="ARBA00023004"/>
    </source>
</evidence>
<dbReference type="InterPro" id="IPR001128">
    <property type="entry name" value="Cyt_P450"/>
</dbReference>
<reference evidence="14" key="1">
    <citation type="submission" date="2020-05" db="EMBL/GenBank/DDBJ databases">
        <title>Mycena genomes resolve the evolution of fungal bioluminescence.</title>
        <authorList>
            <person name="Tsai I.J."/>
        </authorList>
    </citation>
    <scope>NUCLEOTIDE SEQUENCE</scope>
    <source>
        <strain evidence="14">CCC161011</strain>
    </source>
</reference>
<keyword evidence="8" id="KW-1133">Transmembrane helix</keyword>
<organism evidence="14 15">
    <name type="scientific">Mycena venus</name>
    <dbReference type="NCBI Taxonomy" id="2733690"/>
    <lineage>
        <taxon>Eukaryota</taxon>
        <taxon>Fungi</taxon>
        <taxon>Dikarya</taxon>
        <taxon>Basidiomycota</taxon>
        <taxon>Agaricomycotina</taxon>
        <taxon>Agaricomycetes</taxon>
        <taxon>Agaricomycetidae</taxon>
        <taxon>Agaricales</taxon>
        <taxon>Marasmiineae</taxon>
        <taxon>Mycenaceae</taxon>
        <taxon>Mycena</taxon>
    </lineage>
</organism>
<keyword evidence="11" id="KW-0503">Monooxygenase</keyword>
<keyword evidence="15" id="KW-1185">Reference proteome</keyword>
<keyword evidence="9" id="KW-0560">Oxidoreductase</keyword>
<dbReference type="AlphaFoldDB" id="A0A8H6WNQ3"/>
<evidence type="ECO:0000256" key="11">
    <source>
        <dbReference type="ARBA" id="ARBA00023033"/>
    </source>
</evidence>
<evidence type="ECO:0000256" key="7">
    <source>
        <dbReference type="ARBA" id="ARBA00022723"/>
    </source>
</evidence>
<dbReference type="Gene3D" id="1.10.630.10">
    <property type="entry name" value="Cytochrome P450"/>
    <property type="match status" value="1"/>
</dbReference>
<dbReference type="SUPFAM" id="SSF48264">
    <property type="entry name" value="Cytochrome P450"/>
    <property type="match status" value="1"/>
</dbReference>
<dbReference type="PANTHER" id="PTHR24305:SF166">
    <property type="entry name" value="CYTOCHROME P450 12A4, MITOCHONDRIAL-RELATED"/>
    <property type="match status" value="1"/>
</dbReference>
<name>A0A8H6WNQ3_9AGAR</name>
<comment type="caution">
    <text evidence="14">The sequence shown here is derived from an EMBL/GenBank/DDBJ whole genome shotgun (WGS) entry which is preliminary data.</text>
</comment>
<gene>
    <name evidence="14" type="ORF">MVEN_02632400</name>
</gene>
<dbReference type="GO" id="GO:0005506">
    <property type="term" value="F:iron ion binding"/>
    <property type="evidence" value="ECO:0007669"/>
    <property type="project" value="InterPro"/>
</dbReference>
<keyword evidence="12" id="KW-0472">Membrane</keyword>
<dbReference type="GO" id="GO:0020037">
    <property type="term" value="F:heme binding"/>
    <property type="evidence" value="ECO:0007669"/>
    <property type="project" value="InterPro"/>
</dbReference>
<dbReference type="EMBL" id="JACAZI010000053">
    <property type="protein sequence ID" value="KAF7325319.1"/>
    <property type="molecule type" value="Genomic_DNA"/>
</dbReference>
<evidence type="ECO:0000256" key="8">
    <source>
        <dbReference type="ARBA" id="ARBA00022989"/>
    </source>
</evidence>
<dbReference type="GO" id="GO:0016705">
    <property type="term" value="F:oxidoreductase activity, acting on paired donors, with incorporation or reduction of molecular oxygen"/>
    <property type="evidence" value="ECO:0007669"/>
    <property type="project" value="InterPro"/>
</dbReference>
<comment type="pathway">
    <text evidence="3">Secondary metabolite biosynthesis; terpenoid biosynthesis.</text>
</comment>
<evidence type="ECO:0000256" key="12">
    <source>
        <dbReference type="ARBA" id="ARBA00023136"/>
    </source>
</evidence>
<evidence type="ECO:0000256" key="13">
    <source>
        <dbReference type="SAM" id="MobiDB-lite"/>
    </source>
</evidence>
<proteinExistence type="inferred from homology"/>
<dbReference type="OrthoDB" id="1470350at2759"/>
<keyword evidence="6" id="KW-0812">Transmembrane</keyword>
<evidence type="ECO:0000256" key="3">
    <source>
        <dbReference type="ARBA" id="ARBA00004721"/>
    </source>
</evidence>
<dbReference type="PANTHER" id="PTHR24305">
    <property type="entry name" value="CYTOCHROME P450"/>
    <property type="match status" value="1"/>
</dbReference>
<evidence type="ECO:0000256" key="9">
    <source>
        <dbReference type="ARBA" id="ARBA00023002"/>
    </source>
</evidence>
<sequence length="170" mass="19106">MILLSKPFRTVSGGLNEKFPIRKGTVLTTSILHTNLSKTIWVGDAPDFKPERWPDDSAGVPASAKQYPGFHHTMTFLDGPRMCLRMGFAIAEMKIVLSLLIRTFMFSSRDEADTKYEKAFLLEGCGWAQGSTANADEKTESERHRQASRQKWGSDSVSSSSWEYVYMATK</sequence>
<dbReference type="Proteomes" id="UP000620124">
    <property type="component" value="Unassembled WGS sequence"/>
</dbReference>
<comment type="similarity">
    <text evidence="4">Belongs to the cytochrome P450 family.</text>
</comment>
<evidence type="ECO:0000256" key="5">
    <source>
        <dbReference type="ARBA" id="ARBA00022617"/>
    </source>
</evidence>
<evidence type="ECO:0000256" key="1">
    <source>
        <dbReference type="ARBA" id="ARBA00001971"/>
    </source>
</evidence>